<dbReference type="AlphaFoldDB" id="A0A834EAF4"/>
<sequence length="128" mass="14516">MTVAHCLKARVGIWAVQGGLRMGMSTACPARCSEHWGCFHHVIHFKDVKTKPQKCQGHARIRPELYQQGAQQSCSFLFWCPPDPRSRETPPRCREAPADLTKDREHLLQAEPCPGRPRTDPAFLELTL</sequence>
<protein>
    <submittedName>
        <fullName evidence="1">Uncharacterized protein</fullName>
    </submittedName>
</protein>
<evidence type="ECO:0000313" key="1">
    <source>
        <dbReference type="EMBL" id="KAF6109826.1"/>
    </source>
</evidence>
<gene>
    <name evidence="1" type="ORF">HJG60_011017</name>
</gene>
<organism evidence="1 2">
    <name type="scientific">Phyllostomus discolor</name>
    <name type="common">pale spear-nosed bat</name>
    <dbReference type="NCBI Taxonomy" id="89673"/>
    <lineage>
        <taxon>Eukaryota</taxon>
        <taxon>Metazoa</taxon>
        <taxon>Chordata</taxon>
        <taxon>Craniata</taxon>
        <taxon>Vertebrata</taxon>
        <taxon>Euteleostomi</taxon>
        <taxon>Mammalia</taxon>
        <taxon>Eutheria</taxon>
        <taxon>Laurasiatheria</taxon>
        <taxon>Chiroptera</taxon>
        <taxon>Yangochiroptera</taxon>
        <taxon>Phyllostomidae</taxon>
        <taxon>Phyllostominae</taxon>
        <taxon>Phyllostomus</taxon>
    </lineage>
</organism>
<dbReference type="EMBL" id="JABVXQ010000005">
    <property type="protein sequence ID" value="KAF6109826.1"/>
    <property type="molecule type" value="Genomic_DNA"/>
</dbReference>
<dbReference type="Proteomes" id="UP000664940">
    <property type="component" value="Unassembled WGS sequence"/>
</dbReference>
<comment type="caution">
    <text evidence="1">The sequence shown here is derived from an EMBL/GenBank/DDBJ whole genome shotgun (WGS) entry which is preliminary data.</text>
</comment>
<reference evidence="1 2" key="1">
    <citation type="journal article" date="2020" name="Nature">
        <title>Six reference-quality genomes reveal evolution of bat adaptations.</title>
        <authorList>
            <person name="Jebb D."/>
            <person name="Huang Z."/>
            <person name="Pippel M."/>
            <person name="Hughes G.M."/>
            <person name="Lavrichenko K."/>
            <person name="Devanna P."/>
            <person name="Winkler S."/>
            <person name="Jermiin L.S."/>
            <person name="Skirmuntt E.C."/>
            <person name="Katzourakis A."/>
            <person name="Burkitt-Gray L."/>
            <person name="Ray D.A."/>
            <person name="Sullivan K.A.M."/>
            <person name="Roscito J.G."/>
            <person name="Kirilenko B.M."/>
            <person name="Davalos L.M."/>
            <person name="Corthals A.P."/>
            <person name="Power M.L."/>
            <person name="Jones G."/>
            <person name="Ransome R.D."/>
            <person name="Dechmann D.K.N."/>
            <person name="Locatelli A.G."/>
            <person name="Puechmaille S.J."/>
            <person name="Fedrigo O."/>
            <person name="Jarvis E.D."/>
            <person name="Hiller M."/>
            <person name="Vernes S.C."/>
            <person name="Myers E.W."/>
            <person name="Teeling E.C."/>
        </authorList>
    </citation>
    <scope>NUCLEOTIDE SEQUENCE [LARGE SCALE GENOMIC DNA]</scope>
    <source>
        <strain evidence="1">Bat1K_MPI-CBG_1</strain>
    </source>
</reference>
<evidence type="ECO:0000313" key="2">
    <source>
        <dbReference type="Proteomes" id="UP000664940"/>
    </source>
</evidence>
<proteinExistence type="predicted"/>
<accession>A0A834EAF4</accession>
<name>A0A834EAF4_9CHIR</name>